<dbReference type="Proteomes" id="UP000295371">
    <property type="component" value="Unassembled WGS sequence"/>
</dbReference>
<proteinExistence type="predicted"/>
<dbReference type="AlphaFoldDB" id="A0A4R7J7W0"/>
<feature type="transmembrane region" description="Helical" evidence="1">
    <location>
        <begin position="12"/>
        <end position="31"/>
    </location>
</feature>
<feature type="transmembrane region" description="Helical" evidence="1">
    <location>
        <begin position="140"/>
        <end position="160"/>
    </location>
</feature>
<keyword evidence="1" id="KW-1133">Transmembrane helix</keyword>
<feature type="transmembrane region" description="Helical" evidence="1">
    <location>
        <begin position="108"/>
        <end position="128"/>
    </location>
</feature>
<evidence type="ECO:0008006" key="4">
    <source>
        <dbReference type="Google" id="ProtNLM"/>
    </source>
</evidence>
<evidence type="ECO:0000256" key="1">
    <source>
        <dbReference type="SAM" id="Phobius"/>
    </source>
</evidence>
<dbReference type="EMBL" id="SOAW01000001">
    <property type="protein sequence ID" value="TDT33551.1"/>
    <property type="molecule type" value="Genomic_DNA"/>
</dbReference>
<evidence type="ECO:0000313" key="2">
    <source>
        <dbReference type="EMBL" id="TDT33551.1"/>
    </source>
</evidence>
<evidence type="ECO:0000313" key="3">
    <source>
        <dbReference type="Proteomes" id="UP000295371"/>
    </source>
</evidence>
<keyword evidence="1" id="KW-0812">Transmembrane</keyword>
<sequence>MSAVEESPLRRALTALSWLVAVGIWLWLAFTLPSQVVVHLGSAGARLGSKWWLLCGIAAVLALFALIPWLVGVLLRRTADPALLNLPDAEFWLAPTHRQETLRRIRGGLAGILGVTAVFLLAVVAAVVRTDPGNPAPVTTGITLASVVVVALLVAWALWWRRTFRRRSTG</sequence>
<comment type="caution">
    <text evidence="2">The sequence shown here is derived from an EMBL/GenBank/DDBJ whole genome shotgun (WGS) entry which is preliminary data.</text>
</comment>
<name>A0A4R7J7W0_9ACTN</name>
<dbReference type="OrthoDB" id="197163at2"/>
<feature type="transmembrane region" description="Helical" evidence="1">
    <location>
        <begin position="51"/>
        <end position="75"/>
    </location>
</feature>
<protein>
    <recommendedName>
        <fullName evidence="4">DUF1648 domain-containing protein</fullName>
    </recommendedName>
</protein>
<accession>A0A4R7J7W0</accession>
<keyword evidence="3" id="KW-1185">Reference proteome</keyword>
<dbReference type="RefSeq" id="WP_133754047.1">
    <property type="nucleotide sequence ID" value="NZ_CP171129.1"/>
</dbReference>
<reference evidence="2 3" key="1">
    <citation type="submission" date="2019-03" db="EMBL/GenBank/DDBJ databases">
        <title>Genomic Encyclopedia of Archaeal and Bacterial Type Strains, Phase II (KMG-II): from individual species to whole genera.</title>
        <authorList>
            <person name="Goeker M."/>
        </authorList>
    </citation>
    <scope>NUCLEOTIDE SEQUENCE [LARGE SCALE GENOMIC DNA]</scope>
    <source>
        <strain evidence="2 3">DSM 24323</strain>
    </source>
</reference>
<gene>
    <name evidence="2" type="ORF">CLV29_1173</name>
</gene>
<organism evidence="2 3">
    <name type="scientific">Naumannella halotolerans</name>
    <dbReference type="NCBI Taxonomy" id="993414"/>
    <lineage>
        <taxon>Bacteria</taxon>
        <taxon>Bacillati</taxon>
        <taxon>Actinomycetota</taxon>
        <taxon>Actinomycetes</taxon>
        <taxon>Propionibacteriales</taxon>
        <taxon>Propionibacteriaceae</taxon>
        <taxon>Naumannella</taxon>
    </lineage>
</organism>
<keyword evidence="1" id="KW-0472">Membrane</keyword>